<name>A0A9X0AM12_9HELO</name>
<organism evidence="1 2">
    <name type="scientific">Sclerotinia nivalis</name>
    <dbReference type="NCBI Taxonomy" id="352851"/>
    <lineage>
        <taxon>Eukaryota</taxon>
        <taxon>Fungi</taxon>
        <taxon>Dikarya</taxon>
        <taxon>Ascomycota</taxon>
        <taxon>Pezizomycotina</taxon>
        <taxon>Leotiomycetes</taxon>
        <taxon>Helotiales</taxon>
        <taxon>Sclerotiniaceae</taxon>
        <taxon>Sclerotinia</taxon>
    </lineage>
</organism>
<protein>
    <submittedName>
        <fullName evidence="1">Uncharacterized protein</fullName>
    </submittedName>
</protein>
<evidence type="ECO:0000313" key="2">
    <source>
        <dbReference type="Proteomes" id="UP001152300"/>
    </source>
</evidence>
<sequence length="148" mass="17019">MKKPEEAEEMYGRIPGMRAMAEDEVLDTDRPRLAREQQGRLGDSLNLAVKVLSTFEDLGSVKGSDCGTFARMYLRRWWPIARERIQALGTLQTFCRVQLASERRRGEEALALAARKIVLRSNNNTEDSSLRDTDREAHEIVIAFFFLW</sequence>
<dbReference type="AlphaFoldDB" id="A0A9X0AM12"/>
<proteinExistence type="predicted"/>
<accession>A0A9X0AM12</accession>
<evidence type="ECO:0000313" key="1">
    <source>
        <dbReference type="EMBL" id="KAJ8065287.1"/>
    </source>
</evidence>
<comment type="caution">
    <text evidence="1">The sequence shown here is derived from an EMBL/GenBank/DDBJ whole genome shotgun (WGS) entry which is preliminary data.</text>
</comment>
<dbReference type="Proteomes" id="UP001152300">
    <property type="component" value="Unassembled WGS sequence"/>
</dbReference>
<reference evidence="1" key="1">
    <citation type="submission" date="2022-11" db="EMBL/GenBank/DDBJ databases">
        <title>Genome Resource of Sclerotinia nivalis Strain SnTB1, a Plant Pathogen Isolated from American Ginseng.</title>
        <authorList>
            <person name="Fan S."/>
        </authorList>
    </citation>
    <scope>NUCLEOTIDE SEQUENCE</scope>
    <source>
        <strain evidence="1">SnTB1</strain>
    </source>
</reference>
<keyword evidence="2" id="KW-1185">Reference proteome</keyword>
<dbReference type="EMBL" id="JAPEIS010000006">
    <property type="protein sequence ID" value="KAJ8065287.1"/>
    <property type="molecule type" value="Genomic_DNA"/>
</dbReference>
<gene>
    <name evidence="1" type="ORF">OCU04_005985</name>
</gene>